<gene>
    <name evidence="1" type="ORF">ACFO5K_04225</name>
</gene>
<protein>
    <submittedName>
        <fullName evidence="1">Uncharacterized protein</fullName>
    </submittedName>
</protein>
<comment type="caution">
    <text evidence="1">The sequence shown here is derived from an EMBL/GenBank/DDBJ whole genome shotgun (WGS) entry which is preliminary data.</text>
</comment>
<proteinExistence type="predicted"/>
<accession>A0ABV8VDX7</accession>
<dbReference type="EMBL" id="JBHSDL010000005">
    <property type="protein sequence ID" value="MFC4373300.1"/>
    <property type="molecule type" value="Genomic_DNA"/>
</dbReference>
<evidence type="ECO:0000313" key="2">
    <source>
        <dbReference type="Proteomes" id="UP001595844"/>
    </source>
</evidence>
<sequence>MRSITWHLGDGTPVTPGRLYKTRNGMWAEPSPMHCPEGHRLGPNRVIVGTTACQTVGGHHRTHTCRRCDTIIYWPPVVDGCDHRAFDGRAR</sequence>
<reference evidence="2" key="1">
    <citation type="journal article" date="2019" name="Int. J. Syst. Evol. Microbiol.">
        <title>The Global Catalogue of Microorganisms (GCM) 10K type strain sequencing project: providing services to taxonomists for standard genome sequencing and annotation.</title>
        <authorList>
            <consortium name="The Broad Institute Genomics Platform"/>
            <consortium name="The Broad Institute Genome Sequencing Center for Infectious Disease"/>
            <person name="Wu L."/>
            <person name="Ma J."/>
        </authorList>
    </citation>
    <scope>NUCLEOTIDE SEQUENCE [LARGE SCALE GENOMIC DNA]</scope>
    <source>
        <strain evidence="2">IBRC-M 10490</strain>
    </source>
</reference>
<dbReference type="RefSeq" id="WP_378555931.1">
    <property type="nucleotide sequence ID" value="NZ_JBHSDL010000005.1"/>
</dbReference>
<keyword evidence="2" id="KW-1185">Reference proteome</keyword>
<name>A0ABV8VDX7_9NOCA</name>
<organism evidence="1 2">
    <name type="scientific">Nocardia halotolerans</name>
    <dbReference type="NCBI Taxonomy" id="1755878"/>
    <lineage>
        <taxon>Bacteria</taxon>
        <taxon>Bacillati</taxon>
        <taxon>Actinomycetota</taxon>
        <taxon>Actinomycetes</taxon>
        <taxon>Mycobacteriales</taxon>
        <taxon>Nocardiaceae</taxon>
        <taxon>Nocardia</taxon>
    </lineage>
</organism>
<dbReference type="Proteomes" id="UP001595844">
    <property type="component" value="Unassembled WGS sequence"/>
</dbReference>
<evidence type="ECO:0000313" key="1">
    <source>
        <dbReference type="EMBL" id="MFC4373300.1"/>
    </source>
</evidence>